<reference evidence="2 5" key="2">
    <citation type="submission" date="2018-05" db="EMBL/GenBank/DDBJ databases">
        <authorList>
            <person name="Lanie J.A."/>
            <person name="Ng W.-L."/>
            <person name="Kazmierczak K.M."/>
            <person name="Andrzejewski T.M."/>
            <person name="Davidsen T.M."/>
            <person name="Wayne K.J."/>
            <person name="Tettelin H."/>
            <person name="Glass J.I."/>
            <person name="Rusch D."/>
            <person name="Podicherti R."/>
            <person name="Tsui H.-C.T."/>
            <person name="Winkler M.E."/>
        </authorList>
    </citation>
    <scope>NUCLEOTIDE SEQUENCE [LARGE SCALE GENOMIC DNA]</scope>
    <source>
        <strain evidence="2 5">YBY</strain>
    </source>
</reference>
<dbReference type="Proteomes" id="UP000245216">
    <property type="component" value="Unassembled WGS sequence"/>
</dbReference>
<dbReference type="EMBL" id="QEXO01000004">
    <property type="protein sequence ID" value="PWE13505.1"/>
    <property type="molecule type" value="Genomic_DNA"/>
</dbReference>
<dbReference type="Proteomes" id="UP001211866">
    <property type="component" value="Chromosome"/>
</dbReference>
<evidence type="ECO:0000313" key="4">
    <source>
        <dbReference type="EMBL" id="WBM40072.1"/>
    </source>
</evidence>
<comment type="similarity">
    <text evidence="1">Belongs to the TmoD/XamoD family.</text>
</comment>
<organism evidence="2 5">
    <name type="scientific">Alcaligenes faecalis</name>
    <dbReference type="NCBI Taxonomy" id="511"/>
    <lineage>
        <taxon>Bacteria</taxon>
        <taxon>Pseudomonadati</taxon>
        <taxon>Pseudomonadota</taxon>
        <taxon>Betaproteobacteria</taxon>
        <taxon>Burkholderiales</taxon>
        <taxon>Alcaligenaceae</taxon>
        <taxon>Alcaligenes</taxon>
    </lineage>
</organism>
<proteinExistence type="inferred from homology"/>
<dbReference type="Gene3D" id="3.90.56.10">
    <property type="entry name" value="Monooxygenase component MmoB/DmpM"/>
    <property type="match status" value="1"/>
</dbReference>
<evidence type="ECO:0000313" key="5">
    <source>
        <dbReference type="Proteomes" id="UP000245216"/>
    </source>
</evidence>
<dbReference type="AlphaFoldDB" id="A0A0A2N6W9"/>
<dbReference type="EMBL" id="CP095873">
    <property type="protein sequence ID" value="UPL19749.1"/>
    <property type="molecule type" value="Genomic_DNA"/>
</dbReference>
<dbReference type="EMBL" id="CP096916">
    <property type="protein sequence ID" value="WBM40072.1"/>
    <property type="molecule type" value="Genomic_DNA"/>
</dbReference>
<dbReference type="STRING" id="511.UZ73_17840"/>
<evidence type="ECO:0000313" key="3">
    <source>
        <dbReference type="EMBL" id="UPL19749.1"/>
    </source>
</evidence>
<dbReference type="eggNOG" id="ENOG5032S7J">
    <property type="taxonomic scope" value="Bacteria"/>
</dbReference>
<protein>
    <submittedName>
        <fullName evidence="3">MmoB/DmpM family protein</fullName>
    </submittedName>
    <submittedName>
        <fullName evidence="2">Monooxygenase</fullName>
    </submittedName>
</protein>
<dbReference type="KEGG" id="afa:UZ73_17840"/>
<name>A0A0A2N6W9_ALCFA</name>
<evidence type="ECO:0000313" key="2">
    <source>
        <dbReference type="EMBL" id="PWE13505.1"/>
    </source>
</evidence>
<dbReference type="GO" id="GO:0004497">
    <property type="term" value="F:monooxygenase activity"/>
    <property type="evidence" value="ECO:0007669"/>
    <property type="project" value="UniProtKB-KW"/>
</dbReference>
<dbReference type="InterPro" id="IPR036889">
    <property type="entry name" value="mOase_MmoB_DmpM_sf"/>
</dbReference>
<keyword evidence="6" id="KW-1185">Reference proteome</keyword>
<keyword evidence="2" id="KW-0560">Oxidoreductase</keyword>
<reference evidence="3" key="3">
    <citation type="submission" date="2022-04" db="EMBL/GenBank/DDBJ databases">
        <title>Genomic mining of Alcaligenes faecalis D334 producing ectoin and derivatives.</title>
        <authorList>
            <person name="Doan V.T."/>
            <person name="Quach N.T."/>
            <person name="Vu T.-H.-N."/>
            <person name="Phi Q.-T."/>
        </authorList>
    </citation>
    <scope>NUCLEOTIDE SEQUENCE</scope>
    <source>
        <strain evidence="3">D334</strain>
    </source>
</reference>
<dbReference type="Pfam" id="PF02406">
    <property type="entry name" value="MmoB_DmpM"/>
    <property type="match status" value="1"/>
</dbReference>
<dbReference type="Proteomes" id="UP000830925">
    <property type="component" value="Chromosome"/>
</dbReference>
<dbReference type="OrthoDB" id="9805636at2"/>
<evidence type="ECO:0000313" key="6">
    <source>
        <dbReference type="Proteomes" id="UP001211866"/>
    </source>
</evidence>
<reference evidence="4 6" key="4">
    <citation type="submission" date="2022-05" db="EMBL/GenBank/DDBJ databases">
        <title>Complete sequence of strain NY11312.</title>
        <authorList>
            <person name="Zhou D."/>
        </authorList>
    </citation>
    <scope>NUCLEOTIDE SEQUENCE [LARGE SCALE GENOMIC DNA]</scope>
    <source>
        <strain evidence="4 6">NY11312</strain>
    </source>
</reference>
<dbReference type="InterPro" id="IPR003454">
    <property type="entry name" value="MOase_MmoB_DmpM"/>
</dbReference>
<reference evidence="2 5" key="1">
    <citation type="submission" date="2018-05" db="EMBL/GenBank/DDBJ databases">
        <title>Genome Sequence of an Efficient Indole-Degrading Bacterium, Alcaligenes sp.YBY.</title>
        <authorList>
            <person name="Yang B."/>
        </authorList>
    </citation>
    <scope>NUCLEOTIDE SEQUENCE [LARGE SCALE GENOMIC DNA]</scope>
    <source>
        <strain evidence="2 5">YBY</strain>
    </source>
</reference>
<accession>A0A0M7DHK8</accession>
<keyword evidence="2" id="KW-0503">Monooxygenase</keyword>
<sequence>MTSKVYIGLQDNDMSRYIVEAIEEDNPDATVIYQPAMIRIECVGQLTVKRETVEEKYGQQWDMQELHLNLITLGGNVDEDEDRLFLHWNS</sequence>
<gene>
    <name evidence="2" type="ORF">DF183_17050</name>
    <name evidence="4" type="ORF">M2J83_09745</name>
    <name evidence="3" type="ORF">MXF72_09880</name>
</gene>
<dbReference type="RefSeq" id="WP_003800437.1">
    <property type="nucleotide sequence ID" value="NZ_CAXOJJ010000060.1"/>
</dbReference>
<accession>A0A0A2N6W9</accession>
<dbReference type="GeneID" id="96775684"/>
<dbReference type="SUPFAM" id="SSF56029">
    <property type="entry name" value="Monooxygenase (hydroxylase) regulatory protein"/>
    <property type="match status" value="1"/>
</dbReference>
<evidence type="ECO:0000256" key="1">
    <source>
        <dbReference type="ARBA" id="ARBA00006313"/>
    </source>
</evidence>